<protein>
    <submittedName>
        <fullName evidence="2">Glycosyl transferase, group 1 family</fullName>
        <ecNumber evidence="2">2.4.-.-</ecNumber>
    </submittedName>
</protein>
<dbReference type="Gene3D" id="3.40.50.2000">
    <property type="entry name" value="Glycogen Phosphorylase B"/>
    <property type="match status" value="2"/>
</dbReference>
<dbReference type="SUPFAM" id="SSF53756">
    <property type="entry name" value="UDP-Glycosyltransferase/glycogen phosphorylase"/>
    <property type="match status" value="1"/>
</dbReference>
<dbReference type="KEGG" id="vfm:VFMJ11_0167"/>
<sequence length="354" mass="40035">MKKIILVSNYSGLYGSELMLEKLYLSLKDDYEVKTYLNEAIPVPEEFSSSINAVTNRFNVVSKNNKRISLSSLMFWLKVFVKDKPDLVIVNISLIPEVFLATKALRIKSMVFVRESLIDYKHFFGIYERYLKLFCDCVVSNSRYTSSMFSKLDSMVISDCIDLPEKSIKIRLGVVPKFGYLGRMSLRKGVITLLSALNDSVNRPFELHLIGDKLSSDALFDEQYEELIRRLRLKGNLIIEHGFLSNPFEIVEKCDFMVAPSILPETFGLSVLECLSVGVPVIASNIGAYPELVSKNNGFTFFPNDSVDLGAKLNIALSYEGDDYASLSENAIFSAESYGFLVYRNNILRLVKNV</sequence>
<keyword evidence="2" id="KW-0328">Glycosyltransferase</keyword>
<feature type="domain" description="Glycosyl transferase family 1" evidence="1">
    <location>
        <begin position="176"/>
        <end position="331"/>
    </location>
</feature>
<dbReference type="PANTHER" id="PTHR12526">
    <property type="entry name" value="GLYCOSYLTRANSFERASE"/>
    <property type="match status" value="1"/>
</dbReference>
<reference evidence="3" key="1">
    <citation type="submission" date="2008-08" db="EMBL/GenBank/DDBJ databases">
        <title>Complete sequence of Vibrio fischeri strain MJ11.</title>
        <authorList>
            <person name="Mandel M.J."/>
            <person name="Stabb E.V."/>
            <person name="Ruby E.G."/>
            <person name="Ferriera S."/>
            <person name="Johnson J."/>
            <person name="Kravitz S."/>
            <person name="Beeson K."/>
            <person name="Sutton G."/>
            <person name="Rogers Y.-H."/>
            <person name="Friedman R."/>
            <person name="Frazier M."/>
            <person name="Venter J.C."/>
        </authorList>
    </citation>
    <scope>NUCLEOTIDE SEQUENCE [LARGE SCALE GENOMIC DNA]</scope>
    <source>
        <strain evidence="3">MJ11</strain>
    </source>
</reference>
<dbReference type="EC" id="2.4.-.-" evidence="2"/>
<dbReference type="InterPro" id="IPR001296">
    <property type="entry name" value="Glyco_trans_1"/>
</dbReference>
<gene>
    <name evidence="2" type="ordered locus">VFMJ11_0167</name>
</gene>
<evidence type="ECO:0000313" key="2">
    <source>
        <dbReference type="EMBL" id="ACH65117.1"/>
    </source>
</evidence>
<name>B5FFV1_ALIFM</name>
<keyword evidence="2" id="KW-0808">Transferase</keyword>
<dbReference type="HOGENOM" id="CLU_009583_0_4_6"/>
<dbReference type="AlphaFoldDB" id="B5FFV1"/>
<dbReference type="Proteomes" id="UP000001857">
    <property type="component" value="Chromosome I"/>
</dbReference>
<dbReference type="PANTHER" id="PTHR12526:SF627">
    <property type="entry name" value="D-RHAMNOSYLTRANSFERASE WBPZ"/>
    <property type="match status" value="1"/>
</dbReference>
<reference evidence="2 3" key="2">
    <citation type="journal article" date="2009" name="Nature">
        <title>A single regulatory gene is sufficient to alter bacterial host range.</title>
        <authorList>
            <person name="Mandel M.J."/>
            <person name="Wollenberg M.S."/>
            <person name="Stabb E.V."/>
            <person name="Visick K.L."/>
            <person name="Ruby E.G."/>
        </authorList>
    </citation>
    <scope>NUCLEOTIDE SEQUENCE [LARGE SCALE GENOMIC DNA]</scope>
    <source>
        <strain evidence="2 3">MJ11</strain>
    </source>
</reference>
<dbReference type="RefSeq" id="WP_012532834.1">
    <property type="nucleotide sequence ID" value="NC_011184.1"/>
</dbReference>
<dbReference type="EMBL" id="CP001139">
    <property type="protein sequence ID" value="ACH65117.1"/>
    <property type="molecule type" value="Genomic_DNA"/>
</dbReference>
<proteinExistence type="predicted"/>
<evidence type="ECO:0000259" key="1">
    <source>
        <dbReference type="Pfam" id="PF00534"/>
    </source>
</evidence>
<dbReference type="GO" id="GO:1901135">
    <property type="term" value="P:carbohydrate derivative metabolic process"/>
    <property type="evidence" value="ECO:0007669"/>
    <property type="project" value="UniProtKB-ARBA"/>
</dbReference>
<organism evidence="2 3">
    <name type="scientific">Aliivibrio fischeri (strain MJ11)</name>
    <name type="common">Vibrio fischeri</name>
    <dbReference type="NCBI Taxonomy" id="388396"/>
    <lineage>
        <taxon>Bacteria</taxon>
        <taxon>Pseudomonadati</taxon>
        <taxon>Pseudomonadota</taxon>
        <taxon>Gammaproteobacteria</taxon>
        <taxon>Vibrionales</taxon>
        <taxon>Vibrionaceae</taxon>
        <taxon>Aliivibrio</taxon>
    </lineage>
</organism>
<evidence type="ECO:0000313" key="3">
    <source>
        <dbReference type="Proteomes" id="UP000001857"/>
    </source>
</evidence>
<dbReference type="GO" id="GO:0016757">
    <property type="term" value="F:glycosyltransferase activity"/>
    <property type="evidence" value="ECO:0007669"/>
    <property type="project" value="UniProtKB-KW"/>
</dbReference>
<accession>B5FFV1</accession>
<dbReference type="Pfam" id="PF00534">
    <property type="entry name" value="Glycos_transf_1"/>
    <property type="match status" value="1"/>
</dbReference>
<dbReference type="CAZy" id="GT4">
    <property type="family name" value="Glycosyltransferase Family 4"/>
</dbReference>